<sequence>MFTSVNTRAASTYKRVAVDTGVQTADPHQLVSLLFDALIQSLNLARGAMERRDVASKGAAIGKAIRIMEEGLKAGLNLQEGGELAANLKGLYEYSVQRLTLANLRNEVAPIHEVLNLIEPLADSWKQIRAGALQGA</sequence>
<keyword evidence="7" id="KW-0282">Flagellum</keyword>
<dbReference type="NCBIfam" id="TIGR00208">
    <property type="entry name" value="fliS"/>
    <property type="match status" value="1"/>
</dbReference>
<evidence type="ECO:0000256" key="1">
    <source>
        <dbReference type="ARBA" id="ARBA00004514"/>
    </source>
</evidence>
<dbReference type="Gene3D" id="1.20.120.340">
    <property type="entry name" value="Flagellar protein FliS"/>
    <property type="match status" value="1"/>
</dbReference>
<dbReference type="InterPro" id="IPR036584">
    <property type="entry name" value="FliS_sf"/>
</dbReference>
<comment type="similarity">
    <text evidence="2 6">Belongs to the FliS family.</text>
</comment>
<dbReference type="RefSeq" id="WP_204733338.1">
    <property type="nucleotide sequence ID" value="NZ_JAVDWE010000005.1"/>
</dbReference>
<evidence type="ECO:0000256" key="5">
    <source>
        <dbReference type="ARBA" id="ARBA00023186"/>
    </source>
</evidence>
<evidence type="ECO:0000313" key="8">
    <source>
        <dbReference type="Proteomes" id="UP001265550"/>
    </source>
</evidence>
<keyword evidence="7" id="KW-0966">Cell projection</keyword>
<protein>
    <recommendedName>
        <fullName evidence="6">Flagellar secretion chaperone FliS</fullName>
    </recommendedName>
</protein>
<dbReference type="Proteomes" id="UP001265550">
    <property type="component" value="Unassembled WGS sequence"/>
</dbReference>
<dbReference type="EMBL" id="JAVDWE010000005">
    <property type="protein sequence ID" value="MDR7094329.1"/>
    <property type="molecule type" value="Genomic_DNA"/>
</dbReference>
<dbReference type="InterPro" id="IPR003713">
    <property type="entry name" value="FliS"/>
</dbReference>
<keyword evidence="7" id="KW-0969">Cilium</keyword>
<evidence type="ECO:0000313" key="7">
    <source>
        <dbReference type="EMBL" id="MDR7094329.1"/>
    </source>
</evidence>
<reference evidence="7 8" key="1">
    <citation type="submission" date="2023-07" db="EMBL/GenBank/DDBJ databases">
        <title>Sorghum-associated microbial communities from plants grown in Nebraska, USA.</title>
        <authorList>
            <person name="Schachtman D."/>
        </authorList>
    </citation>
    <scope>NUCLEOTIDE SEQUENCE [LARGE SCALE GENOMIC DNA]</scope>
    <source>
        <strain evidence="7 8">BE240</strain>
    </source>
</reference>
<name>A0ABU1VA37_9BURK</name>
<dbReference type="SUPFAM" id="SSF101116">
    <property type="entry name" value="Flagellar export chaperone FliS"/>
    <property type="match status" value="1"/>
</dbReference>
<dbReference type="PIRSF" id="PIRSF039090">
    <property type="entry name" value="Flis"/>
    <property type="match status" value="1"/>
</dbReference>
<dbReference type="Pfam" id="PF02561">
    <property type="entry name" value="FliS"/>
    <property type="match status" value="1"/>
</dbReference>
<gene>
    <name evidence="7" type="ORF">J2X09_002070</name>
</gene>
<evidence type="ECO:0000256" key="4">
    <source>
        <dbReference type="ARBA" id="ARBA00022795"/>
    </source>
</evidence>
<evidence type="ECO:0000256" key="2">
    <source>
        <dbReference type="ARBA" id="ARBA00008787"/>
    </source>
</evidence>
<evidence type="ECO:0000256" key="3">
    <source>
        <dbReference type="ARBA" id="ARBA00022490"/>
    </source>
</evidence>
<comment type="caution">
    <text evidence="7">The sequence shown here is derived from an EMBL/GenBank/DDBJ whole genome shotgun (WGS) entry which is preliminary data.</text>
</comment>
<keyword evidence="3 6" id="KW-0963">Cytoplasm</keyword>
<keyword evidence="4 6" id="KW-1005">Bacterial flagellum biogenesis</keyword>
<dbReference type="PANTHER" id="PTHR34773">
    <property type="entry name" value="FLAGELLAR SECRETION CHAPERONE FLIS"/>
    <property type="match status" value="1"/>
</dbReference>
<dbReference type="CDD" id="cd16098">
    <property type="entry name" value="FliS"/>
    <property type="match status" value="1"/>
</dbReference>
<dbReference type="PANTHER" id="PTHR34773:SF1">
    <property type="entry name" value="FLAGELLAR SECRETION CHAPERONE FLIS"/>
    <property type="match status" value="1"/>
</dbReference>
<proteinExistence type="inferred from homology"/>
<accession>A0ABU1VA37</accession>
<comment type="subcellular location">
    <subcellularLocation>
        <location evidence="1 6">Cytoplasm</location>
        <location evidence="1 6">Cytosol</location>
    </subcellularLocation>
</comment>
<keyword evidence="5" id="KW-0143">Chaperone</keyword>
<keyword evidence="8" id="KW-1185">Reference proteome</keyword>
<evidence type="ECO:0000256" key="6">
    <source>
        <dbReference type="PIRNR" id="PIRNR039090"/>
    </source>
</evidence>
<organism evidence="7 8">
    <name type="scientific">Hydrogenophaga laconesensis</name>
    <dbReference type="NCBI Taxonomy" id="1805971"/>
    <lineage>
        <taxon>Bacteria</taxon>
        <taxon>Pseudomonadati</taxon>
        <taxon>Pseudomonadota</taxon>
        <taxon>Betaproteobacteria</taxon>
        <taxon>Burkholderiales</taxon>
        <taxon>Comamonadaceae</taxon>
        <taxon>Hydrogenophaga</taxon>
    </lineage>
</organism>